<organism evidence="1 2">
    <name type="scientific">Eleusine coracana subsp. coracana</name>
    <dbReference type="NCBI Taxonomy" id="191504"/>
    <lineage>
        <taxon>Eukaryota</taxon>
        <taxon>Viridiplantae</taxon>
        <taxon>Streptophyta</taxon>
        <taxon>Embryophyta</taxon>
        <taxon>Tracheophyta</taxon>
        <taxon>Spermatophyta</taxon>
        <taxon>Magnoliopsida</taxon>
        <taxon>Liliopsida</taxon>
        <taxon>Poales</taxon>
        <taxon>Poaceae</taxon>
        <taxon>PACMAD clade</taxon>
        <taxon>Chloridoideae</taxon>
        <taxon>Cynodonteae</taxon>
        <taxon>Eleusininae</taxon>
        <taxon>Eleusine</taxon>
    </lineage>
</organism>
<dbReference type="EMBL" id="BQKI01000001">
    <property type="protein sequence ID" value="GJM87315.1"/>
    <property type="molecule type" value="Genomic_DNA"/>
</dbReference>
<name>A0AAV5BLX6_ELECO</name>
<gene>
    <name evidence="1" type="primary">ga03256</name>
    <name evidence="1" type="ORF">PR202_ga03256</name>
</gene>
<reference evidence="1" key="2">
    <citation type="submission" date="2021-12" db="EMBL/GenBank/DDBJ databases">
        <title>Resequencing data analysis of finger millet.</title>
        <authorList>
            <person name="Hatakeyama M."/>
            <person name="Aluri S."/>
            <person name="Balachadran M.T."/>
            <person name="Sivarajan S.R."/>
            <person name="Poveda L."/>
            <person name="Shimizu-Inatsugi R."/>
            <person name="Schlapbach R."/>
            <person name="Sreeman S.M."/>
            <person name="Shimizu K.K."/>
        </authorList>
    </citation>
    <scope>NUCLEOTIDE SEQUENCE</scope>
</reference>
<dbReference type="AlphaFoldDB" id="A0AAV5BLX6"/>
<reference evidence="1" key="1">
    <citation type="journal article" date="2018" name="DNA Res.">
        <title>Multiple hybrid de novo genome assembly of finger millet, an orphan allotetraploid crop.</title>
        <authorList>
            <person name="Hatakeyama M."/>
            <person name="Aluri S."/>
            <person name="Balachadran M.T."/>
            <person name="Sivarajan S.R."/>
            <person name="Patrignani A."/>
            <person name="Gruter S."/>
            <person name="Poveda L."/>
            <person name="Shimizu-Inatsugi R."/>
            <person name="Baeten J."/>
            <person name="Francoijs K.J."/>
            <person name="Nataraja K.N."/>
            <person name="Reddy Y.A.N."/>
            <person name="Phadnis S."/>
            <person name="Ravikumar R.L."/>
            <person name="Schlapbach R."/>
            <person name="Sreeman S.M."/>
            <person name="Shimizu K.K."/>
        </authorList>
    </citation>
    <scope>NUCLEOTIDE SEQUENCE</scope>
</reference>
<protein>
    <submittedName>
        <fullName evidence="1">Uncharacterized protein</fullName>
    </submittedName>
</protein>
<keyword evidence="2" id="KW-1185">Reference proteome</keyword>
<accession>A0AAV5BLX6</accession>
<evidence type="ECO:0000313" key="1">
    <source>
        <dbReference type="EMBL" id="GJM87315.1"/>
    </source>
</evidence>
<dbReference type="Proteomes" id="UP001054889">
    <property type="component" value="Unassembled WGS sequence"/>
</dbReference>
<proteinExistence type="predicted"/>
<comment type="caution">
    <text evidence="1">The sequence shown here is derived from an EMBL/GenBank/DDBJ whole genome shotgun (WGS) entry which is preliminary data.</text>
</comment>
<evidence type="ECO:0000313" key="2">
    <source>
        <dbReference type="Proteomes" id="UP001054889"/>
    </source>
</evidence>
<sequence>MELEMAGFRVLEGDVGDVRLGLLQHRVNRIEGLIVQGIEIRPQVAGEAWFSCPPTPYTWLNPDLATI</sequence>